<comment type="caution">
    <text evidence="1">The sequence shown here is derived from an EMBL/GenBank/DDBJ whole genome shotgun (WGS) entry which is preliminary data.</text>
</comment>
<reference evidence="1 2" key="1">
    <citation type="submission" date="2020-04" db="EMBL/GenBank/DDBJ databases">
        <title>MicrobeNet Type strains.</title>
        <authorList>
            <person name="Nicholson A.C."/>
        </authorList>
    </citation>
    <scope>NUCLEOTIDE SEQUENCE [LARGE SCALE GENOMIC DNA]</scope>
    <source>
        <strain evidence="1 2">ATCC BAA-14</strain>
    </source>
</reference>
<name>A0A846WVA8_9ACTN</name>
<dbReference type="EMBL" id="JAAXPC010000024">
    <property type="protein sequence ID" value="NKY04846.1"/>
    <property type="molecule type" value="Genomic_DNA"/>
</dbReference>
<dbReference type="AlphaFoldDB" id="A0A846WVA8"/>
<accession>A0A846WVA8</accession>
<protein>
    <submittedName>
        <fullName evidence="1">Uncharacterized protein</fullName>
    </submittedName>
</protein>
<dbReference type="RefSeq" id="WP_006373235.1">
    <property type="nucleotide sequence ID" value="NZ_JAAXPC010000024.1"/>
</dbReference>
<sequence length="246" mass="27425">MASMGKEAESVLEWFSGRRFADSLGGDTVQDEFDFVKHEFYPEVRERKEDERACRVFAEFVADAVSRKTPREWRRLFRRLGFRAMYGRTVIWADSRPEYPILLWRVADDWRQGLSWATDARSCHSHLVLHGGKSTGTLWCSVVPPEAVLGIVWYERGAAAGAAPLWRTVDLPAHGRVIVAVDDSAEVIVDSTKLTNSERIEVGGVTSMYRFEHLYADVPDMLAKKVVGAAWAGSAVGGSVGAVTTM</sequence>
<evidence type="ECO:0000313" key="2">
    <source>
        <dbReference type="Proteomes" id="UP000563898"/>
    </source>
</evidence>
<gene>
    <name evidence="1" type="ORF">HGA05_25110</name>
</gene>
<evidence type="ECO:0000313" key="1">
    <source>
        <dbReference type="EMBL" id="NKY04846.1"/>
    </source>
</evidence>
<organism evidence="1 2">
    <name type="scientific">Gordonia polyisoprenivorans</name>
    <dbReference type="NCBI Taxonomy" id="84595"/>
    <lineage>
        <taxon>Bacteria</taxon>
        <taxon>Bacillati</taxon>
        <taxon>Actinomycetota</taxon>
        <taxon>Actinomycetes</taxon>
        <taxon>Mycobacteriales</taxon>
        <taxon>Gordoniaceae</taxon>
        <taxon>Gordonia</taxon>
    </lineage>
</organism>
<dbReference type="Proteomes" id="UP000563898">
    <property type="component" value="Unassembled WGS sequence"/>
</dbReference>
<proteinExistence type="predicted"/>